<dbReference type="CDD" id="cd22363">
    <property type="entry name" value="tRNA-intron_lyase_C"/>
    <property type="match status" value="1"/>
</dbReference>
<dbReference type="PANTHER" id="PTHR21227">
    <property type="entry name" value="TRNA-SPLICING ENDONUCLEASE SUBUNIT SEN2"/>
    <property type="match status" value="1"/>
</dbReference>
<dbReference type="GO" id="GO:0000213">
    <property type="term" value="F:tRNA-intron lyase activity"/>
    <property type="evidence" value="ECO:0007669"/>
    <property type="project" value="UniProtKB-EC"/>
</dbReference>
<dbReference type="InterPro" id="IPR036167">
    <property type="entry name" value="tRNA_intron_Endo_cat-like_sf"/>
</dbReference>
<evidence type="ECO:0000256" key="5">
    <source>
        <dbReference type="SAM" id="MobiDB-lite"/>
    </source>
</evidence>
<evidence type="ECO:0000313" key="9">
    <source>
        <dbReference type="WBParaSite" id="SSLN_0000837401-mRNA-1"/>
    </source>
</evidence>
<evidence type="ECO:0000256" key="2">
    <source>
        <dbReference type="ARBA" id="ARBA00012573"/>
    </source>
</evidence>
<feature type="compositionally biased region" description="Basic and acidic residues" evidence="5">
    <location>
        <begin position="168"/>
        <end position="184"/>
    </location>
</feature>
<accession>A0A183SV16</accession>
<evidence type="ECO:0000313" key="8">
    <source>
        <dbReference type="Proteomes" id="UP000275846"/>
    </source>
</evidence>
<dbReference type="SUPFAM" id="SSF53032">
    <property type="entry name" value="tRNA-intron endonuclease catalytic domain-like"/>
    <property type="match status" value="1"/>
</dbReference>
<keyword evidence="8" id="KW-1185">Reference proteome</keyword>
<keyword evidence="4" id="KW-0175">Coiled coil</keyword>
<comment type="similarity">
    <text evidence="1">Belongs to the tRNA-intron endonuclease family.</text>
</comment>
<feature type="region of interest" description="Disordered" evidence="5">
    <location>
        <begin position="340"/>
        <end position="368"/>
    </location>
</feature>
<evidence type="ECO:0000256" key="3">
    <source>
        <dbReference type="ARBA" id="ARBA00034031"/>
    </source>
</evidence>
<dbReference type="GO" id="GO:0000379">
    <property type="term" value="P:tRNA-type intron splice site recognition and cleavage"/>
    <property type="evidence" value="ECO:0007669"/>
    <property type="project" value="TreeGrafter"/>
</dbReference>
<dbReference type="PANTHER" id="PTHR21227:SF0">
    <property type="entry name" value="TRNA-SPLICING ENDONUCLEASE SUBUNIT SEN2"/>
    <property type="match status" value="1"/>
</dbReference>
<dbReference type="OrthoDB" id="10249562at2759"/>
<reference evidence="7 8" key="2">
    <citation type="submission" date="2018-11" db="EMBL/GenBank/DDBJ databases">
        <authorList>
            <consortium name="Pathogen Informatics"/>
        </authorList>
    </citation>
    <scope>NUCLEOTIDE SEQUENCE [LARGE SCALE GENOMIC DNA]</scope>
    <source>
        <strain evidence="7 8">NST_G2</strain>
    </source>
</reference>
<feature type="compositionally biased region" description="Polar residues" evidence="5">
    <location>
        <begin position="347"/>
        <end position="360"/>
    </location>
</feature>
<name>A0A183SV16_SCHSO</name>
<dbReference type="Pfam" id="PF01974">
    <property type="entry name" value="tRNA_int_endo"/>
    <property type="match status" value="1"/>
</dbReference>
<dbReference type="EC" id="4.6.1.16" evidence="2"/>
<sequence length="594" mass="64330">MSCTCSPSDLIASTFHADFIKPTHTLRTDRYSEYALTRDSIAPSVTTRGAATCSDFDMNSISSPLLLHSVYSHKCTPTTALLHSEIQSGGRRKSMLKKIKQKVSKSTTNLSELGHRIKSRKSSPEGNFENGGVDTPSTNFEQQEWGLPSTGHTDALGNISSKIGETPDGLHPEERAGKPKSEMTKRELVDLATLLEQRLIGTRTQLVRTHMEQNELNAKIEELNSELASARLQLTDLRNRLLEDNMTQYLEVGGGGSSSSHSLDTYLRPAHSELTVADYQRADSPHQSVTRLDQMKALFLGGASGRSAGGGGDSASVQNSPASTSNGLLSRAKALASKPFGVGASPGQPSVSAAPSQLPSGNPCEEDRILGRRKSRYAGEEYVPISIYPLCRAVTENATSTNEGCHVFTARLCPSGELGVAKIAAVTSPEEINVLRKFGFYGYAPGEERWQPDSAGAFHPEPDVIYLFDTEVISPVRVLWDLLCAHSVQTIGHAATPLISPASACPFSARYAAYVYYRSRGWIVRPALSLGAVDFLLYAQGPPWRHAAYAVLVLCDRTAESTATSSNFGDLNLNAYWDAPEAWDVGYTTLKVNI</sequence>
<feature type="coiled-coil region" evidence="4">
    <location>
        <begin position="206"/>
        <end position="240"/>
    </location>
</feature>
<organism evidence="9">
    <name type="scientific">Schistocephalus solidus</name>
    <name type="common">Tapeworm</name>
    <dbReference type="NCBI Taxonomy" id="70667"/>
    <lineage>
        <taxon>Eukaryota</taxon>
        <taxon>Metazoa</taxon>
        <taxon>Spiralia</taxon>
        <taxon>Lophotrochozoa</taxon>
        <taxon>Platyhelminthes</taxon>
        <taxon>Cestoda</taxon>
        <taxon>Eucestoda</taxon>
        <taxon>Diphyllobothriidea</taxon>
        <taxon>Diphyllobothriidae</taxon>
        <taxon>Schistocephalus</taxon>
    </lineage>
</organism>
<dbReference type="STRING" id="70667.A0A183SV16"/>
<dbReference type="GO" id="GO:0005737">
    <property type="term" value="C:cytoplasm"/>
    <property type="evidence" value="ECO:0007669"/>
    <property type="project" value="TreeGrafter"/>
</dbReference>
<evidence type="ECO:0000259" key="6">
    <source>
        <dbReference type="Pfam" id="PF01974"/>
    </source>
</evidence>
<reference evidence="9" key="1">
    <citation type="submission" date="2016-06" db="UniProtKB">
        <authorList>
            <consortium name="WormBaseParasite"/>
        </authorList>
    </citation>
    <scope>IDENTIFICATION</scope>
</reference>
<feature type="region of interest" description="Disordered" evidence="5">
    <location>
        <begin position="102"/>
        <end position="184"/>
    </location>
</feature>
<evidence type="ECO:0000256" key="4">
    <source>
        <dbReference type="SAM" id="Coils"/>
    </source>
</evidence>
<comment type="catalytic activity">
    <reaction evidence="3">
        <text>pretRNA = a 3'-half-tRNA molecule with a 5'-OH end + a 5'-half-tRNA molecule with a 2',3'-cyclic phosphate end + an intron with a 2',3'-cyclic phosphate and a 5'-hydroxyl terminus.</text>
        <dbReference type="EC" id="4.6.1.16"/>
    </reaction>
</comment>
<protein>
    <recommendedName>
        <fullName evidence="2">tRNA-intron lyase</fullName>
        <ecNumber evidence="2">4.6.1.16</ecNumber>
    </recommendedName>
</protein>
<dbReference type="Gene3D" id="3.40.1350.10">
    <property type="match status" value="1"/>
</dbReference>
<dbReference type="InterPro" id="IPR011856">
    <property type="entry name" value="tRNA_endonuc-like_dom_sf"/>
</dbReference>
<gene>
    <name evidence="7" type="ORF">SSLN_LOCUS8064</name>
</gene>
<feature type="domain" description="tRNA intron endonuclease catalytic" evidence="6">
    <location>
        <begin position="507"/>
        <end position="559"/>
    </location>
</feature>
<dbReference type="Proteomes" id="UP000275846">
    <property type="component" value="Unassembled WGS sequence"/>
</dbReference>
<dbReference type="GO" id="GO:0003676">
    <property type="term" value="F:nucleic acid binding"/>
    <property type="evidence" value="ECO:0007669"/>
    <property type="project" value="InterPro"/>
</dbReference>
<dbReference type="GO" id="GO:0000214">
    <property type="term" value="C:tRNA-intron endonuclease complex"/>
    <property type="evidence" value="ECO:0007669"/>
    <property type="project" value="TreeGrafter"/>
</dbReference>
<dbReference type="InterPro" id="IPR006676">
    <property type="entry name" value="tRNA_splic"/>
</dbReference>
<dbReference type="WBParaSite" id="SSLN_0000837401-mRNA-1">
    <property type="protein sequence ID" value="SSLN_0000837401-mRNA-1"/>
    <property type="gene ID" value="SSLN_0000837401"/>
</dbReference>
<proteinExistence type="inferred from homology"/>
<dbReference type="AlphaFoldDB" id="A0A183SV16"/>
<evidence type="ECO:0000313" key="7">
    <source>
        <dbReference type="EMBL" id="VDL94449.1"/>
    </source>
</evidence>
<dbReference type="InterPro" id="IPR006677">
    <property type="entry name" value="tRNA_intron_Endonuc_cat-like"/>
</dbReference>
<dbReference type="EMBL" id="UYSU01034455">
    <property type="protein sequence ID" value="VDL94449.1"/>
    <property type="molecule type" value="Genomic_DNA"/>
</dbReference>
<evidence type="ECO:0000256" key="1">
    <source>
        <dbReference type="ARBA" id="ARBA00008078"/>
    </source>
</evidence>